<proteinExistence type="predicted"/>
<accession>A0A418GKA8</accession>
<name>A0A418GKA8_ECOLX</name>
<protein>
    <submittedName>
        <fullName evidence="1">Type VI secretion system protein ImpL</fullName>
    </submittedName>
</protein>
<gene>
    <name evidence="1" type="ORF">D3C88_14105</name>
</gene>
<organism evidence="1 2">
    <name type="scientific">Escherichia coli</name>
    <dbReference type="NCBI Taxonomy" id="562"/>
    <lineage>
        <taxon>Bacteria</taxon>
        <taxon>Pseudomonadati</taxon>
        <taxon>Pseudomonadota</taxon>
        <taxon>Gammaproteobacteria</taxon>
        <taxon>Enterobacterales</taxon>
        <taxon>Enterobacteriaceae</taxon>
        <taxon>Escherichia</taxon>
    </lineage>
</organism>
<evidence type="ECO:0000313" key="1">
    <source>
        <dbReference type="EMBL" id="RIB41287.1"/>
    </source>
</evidence>
<dbReference type="EMBL" id="QXHA01000957">
    <property type="protein sequence ID" value="RIB41287.1"/>
    <property type="molecule type" value="Genomic_DNA"/>
</dbReference>
<dbReference type="Proteomes" id="UP000284508">
    <property type="component" value="Unassembled WGS sequence"/>
</dbReference>
<dbReference type="AlphaFoldDB" id="A0A418GKA8"/>
<feature type="non-terminal residue" evidence="1">
    <location>
        <position position="1"/>
    </location>
</feature>
<reference evidence="1 2" key="1">
    <citation type="journal article" date="2018" name="BMC Microbiol.">
        <title>Genome sequencing of strains of the most prevalent clonal group of O1:K1:H7 Escherichia coli that causes neonatal meningitis in France.</title>
        <authorList>
            <person name="Geslain G."/>
            <person name="Birgy A."/>
            <person name="Adiba S."/>
            <person name="Magnan M."/>
            <person name="Courroux C."/>
            <person name="Levy C."/>
            <person name="Cohen R."/>
            <person name="Bidet P."/>
            <person name="Bonacorsi S."/>
        </authorList>
    </citation>
    <scope>NUCLEOTIDE SEQUENCE [LARGE SCALE GENOMIC DNA]</scope>
    <source>
        <strain evidence="1 2">S308</strain>
    </source>
</reference>
<comment type="caution">
    <text evidence="1">The sequence shown here is derived from an EMBL/GenBank/DDBJ whole genome shotgun (WGS) entry which is preliminary data.</text>
</comment>
<evidence type="ECO:0000313" key="2">
    <source>
        <dbReference type="Proteomes" id="UP000284508"/>
    </source>
</evidence>
<feature type="non-terminal residue" evidence="1">
    <location>
        <position position="78"/>
    </location>
</feature>
<sequence length="78" mass="8531">AGSWLAFLNSIRWKKEDSLSGILDQLTLMADARQSPLIALTDTLAWQAAAGRENRGLSDSLAKSAQELFNGKEKTPQQ</sequence>